<dbReference type="EMBL" id="JANQBD010000015">
    <property type="protein sequence ID" value="MCR8633517.1"/>
    <property type="molecule type" value="Genomic_DNA"/>
</dbReference>
<organism evidence="1 2">
    <name type="scientific">Paenibacillus radicis</name>
    <name type="common">ex Xue et al. 2023</name>
    <dbReference type="NCBI Taxonomy" id="2972489"/>
    <lineage>
        <taxon>Bacteria</taxon>
        <taxon>Bacillati</taxon>
        <taxon>Bacillota</taxon>
        <taxon>Bacilli</taxon>
        <taxon>Bacillales</taxon>
        <taxon>Paenibacillaceae</taxon>
        <taxon>Paenibacillus</taxon>
    </lineage>
</organism>
<evidence type="ECO:0000313" key="1">
    <source>
        <dbReference type="EMBL" id="MCR8633517.1"/>
    </source>
</evidence>
<keyword evidence="2" id="KW-1185">Reference proteome</keyword>
<protein>
    <submittedName>
        <fullName evidence="1">Uncharacterized protein</fullName>
    </submittedName>
</protein>
<reference evidence="1 2" key="1">
    <citation type="submission" date="2022-08" db="EMBL/GenBank/DDBJ databases">
        <title>Paenibacillus endoradicis sp. nov., Paenibacillus radicibacter sp. nov and Paenibacillus pararadicis sp. nov., three cold-adapted plant growth-promoting bacteria isolated from root of Larix gmelinii in Great Khingan.</title>
        <authorList>
            <person name="Xue H."/>
        </authorList>
    </citation>
    <scope>NUCLEOTIDE SEQUENCE [LARGE SCALE GENOMIC DNA]</scope>
    <source>
        <strain evidence="1 2">N5-1-1-5</strain>
    </source>
</reference>
<accession>A0ABT1YK11</accession>
<dbReference type="RefSeq" id="WP_258215093.1">
    <property type="nucleotide sequence ID" value="NZ_JANQBD010000015.1"/>
</dbReference>
<name>A0ABT1YK11_9BACL</name>
<dbReference type="Proteomes" id="UP001300012">
    <property type="component" value="Unassembled WGS sequence"/>
</dbReference>
<sequence length="53" mass="6265">MLYHVINLQTHEMKTLQPSDILDMDYDADGRIVIVDKDQETYYLLAHKDIVNE</sequence>
<comment type="caution">
    <text evidence="1">The sequence shown here is derived from an EMBL/GenBank/DDBJ whole genome shotgun (WGS) entry which is preliminary data.</text>
</comment>
<evidence type="ECO:0000313" key="2">
    <source>
        <dbReference type="Proteomes" id="UP001300012"/>
    </source>
</evidence>
<gene>
    <name evidence="1" type="ORF">NV381_20235</name>
</gene>
<proteinExistence type="predicted"/>